<dbReference type="EMBL" id="SBIQ01000298">
    <property type="protein sequence ID" value="KAF7680968.1"/>
    <property type="molecule type" value="Genomic_DNA"/>
</dbReference>
<protein>
    <submittedName>
        <fullName evidence="7">Choline/ethanolaminephosphotransferase 1</fullName>
    </submittedName>
</protein>
<feature type="transmembrane region" description="Helical" evidence="6">
    <location>
        <begin position="269"/>
        <end position="292"/>
    </location>
</feature>
<sequence length="362" mass="41267">MEKTDPTIHNLSGSEKEMLKNYKYNCEDHSFIANHILKYYWTWISKFFPSWIAPNLITLMGLVCMIISMMVTILFDPMLIGKGGRLLPLSNGILLFMYSTFDNVDGKQARRTGEMTPLGQLMDHGVDSLCCFFSLIGLASSLRLGTTFDSICLLFCLLICFYGAAVEEHFTNIFRLGIVNGATEGIIAGVIVHLLASTGCTEFTWLRQPLPLISISNISFISILFMIAFNILTIMQIPQKARFKAFLILFRIYLLFFSMIIYYSRCSFYLTFFTLMFNFALMGTLTVFSHLIHRSVPHITPPMGLFILGSVITLFIPPSKPYISYLNFLHSIIVYFVNIIAIIRTITKILDIKVFKIRNKSK</sequence>
<feature type="transmembrane region" description="Helical" evidence="6">
    <location>
        <begin position="148"/>
        <end position="166"/>
    </location>
</feature>
<evidence type="ECO:0000256" key="1">
    <source>
        <dbReference type="ARBA" id="ARBA00004370"/>
    </source>
</evidence>
<dbReference type="PROSITE" id="PS00379">
    <property type="entry name" value="CDP_ALCOHOL_P_TRANSF"/>
    <property type="match status" value="1"/>
</dbReference>
<dbReference type="InterPro" id="IPR048254">
    <property type="entry name" value="CDP_ALCOHOL_P_TRANSF_CS"/>
</dbReference>
<evidence type="ECO:0000256" key="3">
    <source>
        <dbReference type="ARBA" id="ARBA00022679"/>
    </source>
</evidence>
<evidence type="ECO:0000256" key="6">
    <source>
        <dbReference type="SAM" id="Phobius"/>
    </source>
</evidence>
<keyword evidence="4 6" id="KW-0472">Membrane</keyword>
<organism evidence="7 8">
    <name type="scientific">Astathelohania contejeani</name>
    <dbReference type="NCBI Taxonomy" id="164912"/>
    <lineage>
        <taxon>Eukaryota</taxon>
        <taxon>Fungi</taxon>
        <taxon>Fungi incertae sedis</taxon>
        <taxon>Microsporidia</taxon>
        <taxon>Astathelohaniidae</taxon>
        <taxon>Astathelohania</taxon>
    </lineage>
</organism>
<accession>A0ABQ7HW30</accession>
<evidence type="ECO:0000256" key="4">
    <source>
        <dbReference type="ARBA" id="ARBA00023136"/>
    </source>
</evidence>
<reference evidence="7 8" key="1">
    <citation type="submission" date="2019-01" db="EMBL/GenBank/DDBJ databases">
        <title>Genomes sequencing and comparative genomics of infectious freshwater microsporidia, Cucumispora dikerogammari and Thelohania contejeani.</title>
        <authorList>
            <person name="Cormier A."/>
            <person name="Giraud I."/>
            <person name="Wattier R."/>
            <person name="Teixeira M."/>
            <person name="Grandjean F."/>
            <person name="Rigaud T."/>
            <person name="Cordaux R."/>
        </authorList>
    </citation>
    <scope>NUCLEOTIDE SEQUENCE [LARGE SCALE GENOMIC DNA]</scope>
    <source>
        <strain evidence="7">T1</strain>
        <tissue evidence="7">Spores</tissue>
    </source>
</reference>
<dbReference type="Gene3D" id="1.20.120.1760">
    <property type="match status" value="1"/>
</dbReference>
<feature type="transmembrane region" description="Helical" evidence="6">
    <location>
        <begin position="299"/>
        <end position="316"/>
    </location>
</feature>
<evidence type="ECO:0000256" key="5">
    <source>
        <dbReference type="RuleBase" id="RU003750"/>
    </source>
</evidence>
<feature type="transmembrane region" description="Helical" evidence="6">
    <location>
        <begin position="322"/>
        <end position="343"/>
    </location>
</feature>
<keyword evidence="6" id="KW-1133">Transmembrane helix</keyword>
<evidence type="ECO:0000256" key="2">
    <source>
        <dbReference type="ARBA" id="ARBA00010441"/>
    </source>
</evidence>
<keyword evidence="6" id="KW-0812">Transmembrane</keyword>
<dbReference type="PIRSF" id="PIRSF015665">
    <property type="entry name" value="CHOPT"/>
    <property type="match status" value="1"/>
</dbReference>
<keyword evidence="3 5" id="KW-0808">Transferase</keyword>
<feature type="transmembrane region" description="Helical" evidence="6">
    <location>
        <begin position="173"/>
        <end position="195"/>
    </location>
</feature>
<feature type="transmembrane region" description="Helical" evidence="6">
    <location>
        <begin position="245"/>
        <end position="263"/>
    </location>
</feature>
<dbReference type="InterPro" id="IPR000462">
    <property type="entry name" value="CDP-OH_P_trans"/>
</dbReference>
<dbReference type="PANTHER" id="PTHR10414:SF37">
    <property type="entry name" value="BB IN A BOXCAR, ISOFORM C"/>
    <property type="match status" value="1"/>
</dbReference>
<evidence type="ECO:0000313" key="7">
    <source>
        <dbReference type="EMBL" id="KAF7680968.1"/>
    </source>
</evidence>
<gene>
    <name evidence="7" type="primary">AAPT1</name>
    <name evidence="7" type="ORF">TCON_2417</name>
</gene>
<dbReference type="Proteomes" id="UP001516464">
    <property type="component" value="Unassembled WGS sequence"/>
</dbReference>
<keyword evidence="8" id="KW-1185">Reference proteome</keyword>
<dbReference type="PANTHER" id="PTHR10414">
    <property type="entry name" value="ETHANOLAMINEPHOSPHOTRANSFERASE"/>
    <property type="match status" value="1"/>
</dbReference>
<name>A0ABQ7HW30_9MICR</name>
<feature type="transmembrane region" description="Helical" evidence="6">
    <location>
        <begin position="215"/>
        <end position="233"/>
    </location>
</feature>
<comment type="subcellular location">
    <subcellularLocation>
        <location evidence="1">Membrane</location>
    </subcellularLocation>
</comment>
<dbReference type="InterPro" id="IPR014472">
    <property type="entry name" value="CHOPT"/>
</dbReference>
<comment type="similarity">
    <text evidence="2 5">Belongs to the CDP-alcohol phosphatidyltransferase class-I family.</text>
</comment>
<comment type="caution">
    <text evidence="7">The sequence shown here is derived from an EMBL/GenBank/DDBJ whole genome shotgun (WGS) entry which is preliminary data.</text>
</comment>
<proteinExistence type="inferred from homology"/>
<dbReference type="Pfam" id="PF01066">
    <property type="entry name" value="CDP-OH_P_transf"/>
    <property type="match status" value="1"/>
</dbReference>
<dbReference type="InterPro" id="IPR043130">
    <property type="entry name" value="CDP-OH_PTrfase_TM_dom"/>
</dbReference>
<evidence type="ECO:0000313" key="8">
    <source>
        <dbReference type="Proteomes" id="UP001516464"/>
    </source>
</evidence>
<feature type="transmembrane region" description="Helical" evidence="6">
    <location>
        <begin position="56"/>
        <end position="80"/>
    </location>
</feature>